<feature type="transmembrane region" description="Helical" evidence="11">
    <location>
        <begin position="57"/>
        <end position="80"/>
    </location>
</feature>
<evidence type="ECO:0000256" key="8">
    <source>
        <dbReference type="ARBA" id="ARBA00023136"/>
    </source>
</evidence>
<evidence type="ECO:0000256" key="10">
    <source>
        <dbReference type="ARBA" id="ARBA00049551"/>
    </source>
</evidence>
<evidence type="ECO:0000256" key="6">
    <source>
        <dbReference type="ARBA" id="ARBA00022989"/>
    </source>
</evidence>
<feature type="transmembrane region" description="Helical" evidence="11">
    <location>
        <begin position="6"/>
        <end position="22"/>
    </location>
</feature>
<accession>A0AAU7V9J5</accession>
<evidence type="ECO:0000256" key="11">
    <source>
        <dbReference type="SAM" id="Phobius"/>
    </source>
</evidence>
<keyword evidence="6 11" id="KW-1133">Transmembrane helix</keyword>
<proteinExistence type="inferred from homology"/>
<keyword evidence="8 11" id="KW-0472">Membrane</keyword>
<geneLocation type="mitochondrion" evidence="12"/>
<gene>
    <name evidence="12" type="primary">nad4l</name>
</gene>
<comment type="subcellular location">
    <subcellularLocation>
        <location evidence="1">Membrane</location>
        <topology evidence="1">Multi-pass membrane protein</topology>
    </subcellularLocation>
</comment>
<dbReference type="Pfam" id="PF00420">
    <property type="entry name" value="Oxidored_q2"/>
    <property type="match status" value="1"/>
</dbReference>
<evidence type="ECO:0000256" key="4">
    <source>
        <dbReference type="ARBA" id="ARBA00022692"/>
    </source>
</evidence>
<evidence type="ECO:0000256" key="3">
    <source>
        <dbReference type="ARBA" id="ARBA00016612"/>
    </source>
</evidence>
<organism evidence="12">
    <name type="scientific">Stenopsocus capacimacularus</name>
    <dbReference type="NCBI Taxonomy" id="3074939"/>
    <lineage>
        <taxon>Eukaryota</taxon>
        <taxon>Metazoa</taxon>
        <taxon>Ecdysozoa</taxon>
        <taxon>Arthropoda</taxon>
        <taxon>Hexapoda</taxon>
        <taxon>Insecta</taxon>
        <taxon>Pterygota</taxon>
        <taxon>Neoptera</taxon>
        <taxon>Paraneoptera</taxon>
        <taxon>Psocodea</taxon>
        <taxon>Psocomorpha</taxon>
        <taxon>Caeciliusetae</taxon>
        <taxon>Stenopsocidae</taxon>
        <taxon>Stenopsocus</taxon>
    </lineage>
</organism>
<reference evidence="12" key="1">
    <citation type="journal article" date="2024" name="Arthropod Syst Phylogeny">
        <title>Systematic revision and molecular phylogenetics refine the generic classification of the bark louse family Stenopsocidae (Insecta: Psocodea: Psocomorpha).</title>
        <authorList>
            <person name="Liang F."/>
            <person name="Liu X."/>
        </authorList>
    </citation>
    <scope>NUCLEOTIDE SEQUENCE</scope>
</reference>
<evidence type="ECO:0000256" key="9">
    <source>
        <dbReference type="ARBA" id="ARBA00031586"/>
    </source>
</evidence>
<keyword evidence="12" id="KW-0496">Mitochondrion</keyword>
<keyword evidence="7" id="KW-0520">NAD</keyword>
<evidence type="ECO:0000313" key="12">
    <source>
        <dbReference type="EMBL" id="XBW44776.1"/>
    </source>
</evidence>
<evidence type="ECO:0000256" key="7">
    <source>
        <dbReference type="ARBA" id="ARBA00023027"/>
    </source>
</evidence>
<evidence type="ECO:0000256" key="1">
    <source>
        <dbReference type="ARBA" id="ARBA00004141"/>
    </source>
</evidence>
<comment type="catalytic activity">
    <reaction evidence="10">
        <text>a ubiquinone + NADH + 5 H(+)(in) = a ubiquinol + NAD(+) + 4 H(+)(out)</text>
        <dbReference type="Rhea" id="RHEA:29091"/>
        <dbReference type="Rhea" id="RHEA-COMP:9565"/>
        <dbReference type="Rhea" id="RHEA-COMP:9566"/>
        <dbReference type="ChEBI" id="CHEBI:15378"/>
        <dbReference type="ChEBI" id="CHEBI:16389"/>
        <dbReference type="ChEBI" id="CHEBI:17976"/>
        <dbReference type="ChEBI" id="CHEBI:57540"/>
        <dbReference type="ChEBI" id="CHEBI:57945"/>
        <dbReference type="EC" id="7.1.1.2"/>
    </reaction>
</comment>
<dbReference type="InterPro" id="IPR039428">
    <property type="entry name" value="NUOK/Mnh_C1-like"/>
</dbReference>
<keyword evidence="4 11" id="KW-0812">Transmembrane</keyword>
<protein>
    <recommendedName>
        <fullName evidence="3">NADH-ubiquinone oxidoreductase chain 4L</fullName>
    </recommendedName>
    <alternativeName>
        <fullName evidence="9">NADH dehydrogenase subunit 4L</fullName>
    </alternativeName>
</protein>
<dbReference type="Gene3D" id="1.10.287.3510">
    <property type="match status" value="1"/>
</dbReference>
<comment type="similarity">
    <text evidence="2">Belongs to the complex I subunit 4L family.</text>
</comment>
<evidence type="ECO:0000256" key="5">
    <source>
        <dbReference type="ARBA" id="ARBA00022967"/>
    </source>
</evidence>
<dbReference type="AlphaFoldDB" id="A0AAU7V9J5"/>
<sequence length="96" mass="11259">MLMNIVIIFVIMFLIGVYSFYMKSNHLLNMLLSLEYFSLIIFVSLFCLIWVSKEKYILVYFLTFCVCEGAFGLSILVSMIRSFGNDYLQSLMFLKC</sequence>
<dbReference type="GO" id="GO:0008137">
    <property type="term" value="F:NADH dehydrogenase (ubiquinone) activity"/>
    <property type="evidence" value="ECO:0007669"/>
    <property type="project" value="UniProtKB-EC"/>
</dbReference>
<name>A0AAU7V9J5_9NEOP</name>
<dbReference type="GO" id="GO:0016020">
    <property type="term" value="C:membrane"/>
    <property type="evidence" value="ECO:0007669"/>
    <property type="project" value="UniProtKB-SubCell"/>
</dbReference>
<feature type="transmembrane region" description="Helical" evidence="11">
    <location>
        <begin position="34"/>
        <end position="51"/>
    </location>
</feature>
<dbReference type="EMBL" id="OR608388">
    <property type="protein sequence ID" value="XBW44776.1"/>
    <property type="molecule type" value="Genomic_DNA"/>
</dbReference>
<keyword evidence="5" id="KW-1278">Translocase</keyword>
<evidence type="ECO:0000256" key="2">
    <source>
        <dbReference type="ARBA" id="ARBA00010519"/>
    </source>
</evidence>